<evidence type="ECO:0000313" key="2">
    <source>
        <dbReference type="Ensembl" id="ENSDCDP00010003699.1"/>
    </source>
</evidence>
<reference evidence="2 3" key="1">
    <citation type="submission" date="2020-06" db="EMBL/GenBank/DDBJ databases">
        <authorList>
            <consortium name="Wellcome Sanger Institute Data Sharing"/>
        </authorList>
    </citation>
    <scope>NUCLEOTIDE SEQUENCE [LARGE SCALE GENOMIC DNA]</scope>
</reference>
<dbReference type="Gene3D" id="2.60.40.4370">
    <property type="match status" value="1"/>
</dbReference>
<sequence>MEGDWEEQEHLVVAELSGIINSDFLSTVQGACKMVAVDSAHPVMQVGRYVFAGEYEDALGTCVILEESERASADGSPKLRYRCHTMKKLMLQRTFLTDRKDGEPGSGCIETLTMGHSTLQTSSKAEQILVQVKAADRG</sequence>
<evidence type="ECO:0000259" key="1">
    <source>
        <dbReference type="Pfam" id="PF10419"/>
    </source>
</evidence>
<keyword evidence="3" id="KW-1185">Reference proteome</keyword>
<dbReference type="InterPro" id="IPR042771">
    <property type="entry name" value="GTF3C6-like"/>
</dbReference>
<gene>
    <name evidence="2" type="primary">GTF3C6</name>
</gene>
<dbReference type="PANTHER" id="PTHR21860:SF2">
    <property type="entry name" value="GENERAL TRANSCRIPTION FACTOR 3C POLYPEPTIDE 6"/>
    <property type="match status" value="1"/>
</dbReference>
<dbReference type="Proteomes" id="UP000694580">
    <property type="component" value="Chromosome 4"/>
</dbReference>
<accession>A0AAY4A4I1</accession>
<dbReference type="InterPro" id="IPR019481">
    <property type="entry name" value="TFIIIC_triple_barrel"/>
</dbReference>
<dbReference type="GO" id="GO:0000127">
    <property type="term" value="C:transcription factor TFIIIC complex"/>
    <property type="evidence" value="ECO:0007669"/>
    <property type="project" value="TreeGrafter"/>
</dbReference>
<dbReference type="GO" id="GO:0006383">
    <property type="term" value="P:transcription by RNA polymerase III"/>
    <property type="evidence" value="ECO:0007669"/>
    <property type="project" value="InterPro"/>
</dbReference>
<organism evidence="2 3">
    <name type="scientific">Denticeps clupeoides</name>
    <name type="common">denticle herring</name>
    <dbReference type="NCBI Taxonomy" id="299321"/>
    <lineage>
        <taxon>Eukaryota</taxon>
        <taxon>Metazoa</taxon>
        <taxon>Chordata</taxon>
        <taxon>Craniata</taxon>
        <taxon>Vertebrata</taxon>
        <taxon>Euteleostomi</taxon>
        <taxon>Actinopterygii</taxon>
        <taxon>Neopterygii</taxon>
        <taxon>Teleostei</taxon>
        <taxon>Clupei</taxon>
        <taxon>Clupeiformes</taxon>
        <taxon>Denticipitoidei</taxon>
        <taxon>Denticipitidae</taxon>
        <taxon>Denticeps</taxon>
    </lineage>
</organism>
<dbReference type="PANTHER" id="PTHR21860">
    <property type="entry name" value="TRANSCRIPTION INITIATION FACTOR IIIC TFIIIC , POLYPEPTIDE 6-RELATED"/>
    <property type="match status" value="1"/>
</dbReference>
<protein>
    <recommendedName>
        <fullName evidence="1">Transcription factor TFIIIC triple barrel domain-containing protein</fullName>
    </recommendedName>
</protein>
<dbReference type="GeneTree" id="ENSGT00390000000510"/>
<name>A0AAY4A4I1_9TELE</name>
<dbReference type="Pfam" id="PF10419">
    <property type="entry name" value="TFIIIC_sub6"/>
    <property type="match status" value="1"/>
</dbReference>
<dbReference type="Ensembl" id="ENSDCDT00010003844.1">
    <property type="protein sequence ID" value="ENSDCDP00010003699.1"/>
    <property type="gene ID" value="ENSDCDG00010001684.1"/>
</dbReference>
<dbReference type="FunFam" id="2.60.40.4370:FF:000003">
    <property type="entry name" value="General transcription factor 3C polypeptide, putative"/>
    <property type="match status" value="1"/>
</dbReference>
<reference evidence="2" key="3">
    <citation type="submission" date="2025-09" db="UniProtKB">
        <authorList>
            <consortium name="Ensembl"/>
        </authorList>
    </citation>
    <scope>IDENTIFICATION</scope>
</reference>
<feature type="domain" description="Transcription factor TFIIIC triple barrel" evidence="1">
    <location>
        <begin position="6"/>
        <end position="96"/>
    </location>
</feature>
<evidence type="ECO:0000313" key="3">
    <source>
        <dbReference type="Proteomes" id="UP000694580"/>
    </source>
</evidence>
<dbReference type="AlphaFoldDB" id="A0AAY4A4I1"/>
<proteinExistence type="predicted"/>
<reference evidence="2" key="2">
    <citation type="submission" date="2025-08" db="UniProtKB">
        <authorList>
            <consortium name="Ensembl"/>
        </authorList>
    </citation>
    <scope>IDENTIFICATION</scope>
</reference>